<evidence type="ECO:0000313" key="3">
    <source>
        <dbReference type="Proteomes" id="UP000054538"/>
    </source>
</evidence>
<evidence type="ECO:0000256" key="1">
    <source>
        <dbReference type="SAM" id="SignalP"/>
    </source>
</evidence>
<sequence length="126" mass="13443">MTATTAKGLIKVLGLFLMKLTMKASQPAVVTNGITTPSSEAPQTQPSLNEIQLSTPAVQNTGAAGAEGLGFRVAHFGGGHTPDHSIFQLNFNFDLDTFNPNLDKLFCNLDGEYGSFQDFSSSNDFI</sequence>
<proteinExistence type="predicted"/>
<gene>
    <name evidence="2" type="ORF">PAXRUDRAFT_25237</name>
</gene>
<name>A0A0D0DZP3_9AGAM</name>
<keyword evidence="1" id="KW-0732">Signal</keyword>
<dbReference type="EMBL" id="KN825004">
    <property type="protein sequence ID" value="KIK96106.1"/>
    <property type="molecule type" value="Genomic_DNA"/>
</dbReference>
<feature type="chain" id="PRO_5002221013" evidence="1">
    <location>
        <begin position="25"/>
        <end position="126"/>
    </location>
</feature>
<reference evidence="2 3" key="1">
    <citation type="submission" date="2014-04" db="EMBL/GenBank/DDBJ databases">
        <authorList>
            <consortium name="DOE Joint Genome Institute"/>
            <person name="Kuo A."/>
            <person name="Kohler A."/>
            <person name="Jargeat P."/>
            <person name="Nagy L.G."/>
            <person name="Floudas D."/>
            <person name="Copeland A."/>
            <person name="Barry K.W."/>
            <person name="Cichocki N."/>
            <person name="Veneault-Fourrey C."/>
            <person name="LaButti K."/>
            <person name="Lindquist E.A."/>
            <person name="Lipzen A."/>
            <person name="Lundell T."/>
            <person name="Morin E."/>
            <person name="Murat C."/>
            <person name="Sun H."/>
            <person name="Tunlid A."/>
            <person name="Henrissat B."/>
            <person name="Grigoriev I.V."/>
            <person name="Hibbett D.S."/>
            <person name="Martin F."/>
            <person name="Nordberg H.P."/>
            <person name="Cantor M.N."/>
            <person name="Hua S.X."/>
        </authorList>
    </citation>
    <scope>NUCLEOTIDE SEQUENCE [LARGE SCALE GENOMIC DNA]</scope>
    <source>
        <strain evidence="2 3">Ve08.2h10</strain>
    </source>
</reference>
<dbReference type="InParanoid" id="A0A0D0DZP3"/>
<feature type="signal peptide" evidence="1">
    <location>
        <begin position="1"/>
        <end position="24"/>
    </location>
</feature>
<reference evidence="3" key="2">
    <citation type="submission" date="2015-01" db="EMBL/GenBank/DDBJ databases">
        <title>Evolutionary Origins and Diversification of the Mycorrhizal Mutualists.</title>
        <authorList>
            <consortium name="DOE Joint Genome Institute"/>
            <consortium name="Mycorrhizal Genomics Consortium"/>
            <person name="Kohler A."/>
            <person name="Kuo A."/>
            <person name="Nagy L.G."/>
            <person name="Floudas D."/>
            <person name="Copeland A."/>
            <person name="Barry K.W."/>
            <person name="Cichocki N."/>
            <person name="Veneault-Fourrey C."/>
            <person name="LaButti K."/>
            <person name="Lindquist E.A."/>
            <person name="Lipzen A."/>
            <person name="Lundell T."/>
            <person name="Morin E."/>
            <person name="Murat C."/>
            <person name="Riley R."/>
            <person name="Ohm R."/>
            <person name="Sun H."/>
            <person name="Tunlid A."/>
            <person name="Henrissat B."/>
            <person name="Grigoriev I.V."/>
            <person name="Hibbett D.S."/>
            <person name="Martin F."/>
        </authorList>
    </citation>
    <scope>NUCLEOTIDE SEQUENCE [LARGE SCALE GENOMIC DNA]</scope>
    <source>
        <strain evidence="3">Ve08.2h10</strain>
    </source>
</reference>
<dbReference type="AlphaFoldDB" id="A0A0D0DZP3"/>
<accession>A0A0D0DZP3</accession>
<dbReference type="HOGENOM" id="CLU_1982272_0_0_1"/>
<dbReference type="Proteomes" id="UP000054538">
    <property type="component" value="Unassembled WGS sequence"/>
</dbReference>
<organism evidence="2 3">
    <name type="scientific">Paxillus rubicundulus Ve08.2h10</name>
    <dbReference type="NCBI Taxonomy" id="930991"/>
    <lineage>
        <taxon>Eukaryota</taxon>
        <taxon>Fungi</taxon>
        <taxon>Dikarya</taxon>
        <taxon>Basidiomycota</taxon>
        <taxon>Agaricomycotina</taxon>
        <taxon>Agaricomycetes</taxon>
        <taxon>Agaricomycetidae</taxon>
        <taxon>Boletales</taxon>
        <taxon>Paxilineae</taxon>
        <taxon>Paxillaceae</taxon>
        <taxon>Paxillus</taxon>
    </lineage>
</organism>
<keyword evidence="3" id="KW-1185">Reference proteome</keyword>
<evidence type="ECO:0000313" key="2">
    <source>
        <dbReference type="EMBL" id="KIK96106.1"/>
    </source>
</evidence>
<protein>
    <submittedName>
        <fullName evidence="2">Uncharacterized protein</fullName>
    </submittedName>
</protein>